<dbReference type="CDD" id="cd12148">
    <property type="entry name" value="fungal_TF_MHR"/>
    <property type="match status" value="1"/>
</dbReference>
<accession>I6NCM5</accession>
<gene>
    <name evidence="8" type="ordered locus">Ecym_5015</name>
</gene>
<keyword evidence="5" id="KW-0804">Transcription</keyword>
<dbReference type="FunFam" id="4.10.240.10:FF:000063">
    <property type="entry name" value="AaceriADR404Cp"/>
    <property type="match status" value="1"/>
</dbReference>
<dbReference type="InterPro" id="IPR001138">
    <property type="entry name" value="Zn2Cys6_DnaBD"/>
</dbReference>
<dbReference type="HOGENOM" id="CLU_008453_0_0_1"/>
<dbReference type="GO" id="GO:0000978">
    <property type="term" value="F:RNA polymerase II cis-regulatory region sequence-specific DNA binding"/>
    <property type="evidence" value="ECO:0007669"/>
    <property type="project" value="TreeGrafter"/>
</dbReference>
<sequence>MQQNFSSNIQRISTRPISDAIMEKKKSRRNKLSFVCQTCRKSKTKCDKLKPLCTRCIKNNFVCVYDVETQKKPKSRSKDSRIQQLQREIEYWKSKAKGHLSQYSLKYHGQLPAVGAVIDDPVINFHDAFPMMIMEGRSKQNVSPFSALSYMSKDIYLFLFWSSTSPRIGIEATKLRFKNVSRASKSPTVTRFIEKLLHGKTTTASKYTIDDFRNIFKNDFFFADSYESEEDYPKFLKDCKIHYESHLPCLKVIRAYLRFFYKEVYPLVPYLDVSLFEENIADILIQDELDALHVQFNLGTVSIRKKVTHICLLACLLGVTYVSMEVACSRDPTVLKDPLLISQMSTFEADKMFELMKYTMGVLNMFDWVDEFTVLAHLYQHVYSLVSPELSSTDVLDITGICRPSILWCAKCIGLGKSPGYDKPRDFKDPRILCLRRKLWLGIYVIFNYEQLVCGNLPQYLKFIPPGISPVNDSRLGGSEESTFLDTIQRAYVNDPLEYNIQLSFYKKHRSYLPASILSLAYLNVSDKAIRLSELESALKETRRKLNYNLIVNQPQQFFSYAVDGLRDIQVNTTKSNNANICQSRMILLLTCVLNTSSLYLYFENQLIQNKDSKCAKYYHIYFKDNLHDVLSSIIAVSEYLDGGVPLPDGCHFIMYDIVENSMIRCFQVLFGVILRLYHAEEVFCKLLEDKNDSAGGSTVTNAPSDLETRLELFKKMKVKLEKAINTLHELMSRQLRWTLFSSFKRLIAVDLALDMMRAERVIELLHAPNQERLAHWSLDSNLQLTENINVLITADVEYLQNLYQIFTDLKFDSFIQNRSISLADEK</sequence>
<name>I6NCM5_ERECY</name>
<proteinExistence type="predicted"/>
<dbReference type="PROSITE" id="PS00463">
    <property type="entry name" value="ZN2_CY6_FUNGAL_1"/>
    <property type="match status" value="1"/>
</dbReference>
<keyword evidence="2" id="KW-0862">Zinc</keyword>
<dbReference type="EMBL" id="CP002501">
    <property type="protein sequence ID" value="AET39817.1"/>
    <property type="molecule type" value="Genomic_DNA"/>
</dbReference>
<evidence type="ECO:0000313" key="8">
    <source>
        <dbReference type="EMBL" id="AET39817.1"/>
    </source>
</evidence>
<evidence type="ECO:0000256" key="6">
    <source>
        <dbReference type="ARBA" id="ARBA00023242"/>
    </source>
</evidence>
<evidence type="ECO:0000256" key="5">
    <source>
        <dbReference type="ARBA" id="ARBA00023163"/>
    </source>
</evidence>
<dbReference type="GO" id="GO:0005634">
    <property type="term" value="C:nucleus"/>
    <property type="evidence" value="ECO:0007669"/>
    <property type="project" value="TreeGrafter"/>
</dbReference>
<dbReference type="SUPFAM" id="SSF57701">
    <property type="entry name" value="Zn2/Cys6 DNA-binding domain"/>
    <property type="match status" value="1"/>
</dbReference>
<dbReference type="GO" id="GO:0045944">
    <property type="term" value="P:positive regulation of transcription by RNA polymerase II"/>
    <property type="evidence" value="ECO:0007669"/>
    <property type="project" value="TreeGrafter"/>
</dbReference>
<evidence type="ECO:0000259" key="7">
    <source>
        <dbReference type="PROSITE" id="PS50048"/>
    </source>
</evidence>
<dbReference type="GeneID" id="11470286"/>
<dbReference type="PANTHER" id="PTHR31069:SF29">
    <property type="entry name" value="OLEATE-ACTIVATED TRANSCRIPTION FACTOR 1-RELATED"/>
    <property type="match status" value="1"/>
</dbReference>
<dbReference type="Gene3D" id="4.10.240.10">
    <property type="entry name" value="Zn(2)-C6 fungal-type DNA-binding domain"/>
    <property type="match status" value="1"/>
</dbReference>
<keyword evidence="4" id="KW-0238">DNA-binding</keyword>
<protein>
    <recommendedName>
        <fullName evidence="7">Zn(2)-C6 fungal-type domain-containing protein</fullName>
    </recommendedName>
</protein>
<keyword evidence="9" id="KW-1185">Reference proteome</keyword>
<dbReference type="Pfam" id="PF00172">
    <property type="entry name" value="Zn_clus"/>
    <property type="match status" value="1"/>
</dbReference>
<keyword evidence="3" id="KW-0805">Transcription regulation</keyword>
<dbReference type="AlphaFoldDB" id="I6NCM5"/>
<evidence type="ECO:0000256" key="1">
    <source>
        <dbReference type="ARBA" id="ARBA00022723"/>
    </source>
</evidence>
<dbReference type="OMA" id="MIRCFQV"/>
<dbReference type="OrthoDB" id="5600212at2759"/>
<organism evidence="8 9">
    <name type="scientific">Eremothecium cymbalariae (strain CBS 270.75 / DBVPG 7215 / KCTC 17166 / NRRL Y-17582)</name>
    <name type="common">Yeast</name>
    <dbReference type="NCBI Taxonomy" id="931890"/>
    <lineage>
        <taxon>Eukaryota</taxon>
        <taxon>Fungi</taxon>
        <taxon>Dikarya</taxon>
        <taxon>Ascomycota</taxon>
        <taxon>Saccharomycotina</taxon>
        <taxon>Saccharomycetes</taxon>
        <taxon>Saccharomycetales</taxon>
        <taxon>Saccharomycetaceae</taxon>
        <taxon>Eremothecium</taxon>
    </lineage>
</organism>
<evidence type="ECO:0000313" key="9">
    <source>
        <dbReference type="Proteomes" id="UP000006790"/>
    </source>
</evidence>
<dbReference type="PRINTS" id="PR00755">
    <property type="entry name" value="AFLATOXINBRP"/>
</dbReference>
<evidence type="ECO:0000256" key="3">
    <source>
        <dbReference type="ARBA" id="ARBA00023015"/>
    </source>
</evidence>
<feature type="domain" description="Zn(2)-C6 fungal-type" evidence="7">
    <location>
        <begin position="35"/>
        <end position="65"/>
    </location>
</feature>
<dbReference type="InterPro" id="IPR050675">
    <property type="entry name" value="OAF3"/>
</dbReference>
<dbReference type="STRING" id="931890.I6NCM5"/>
<dbReference type="PROSITE" id="PS50048">
    <property type="entry name" value="ZN2_CY6_FUNGAL_2"/>
    <property type="match status" value="1"/>
</dbReference>
<dbReference type="GO" id="GO:0000981">
    <property type="term" value="F:DNA-binding transcription factor activity, RNA polymerase II-specific"/>
    <property type="evidence" value="ECO:0007669"/>
    <property type="project" value="InterPro"/>
</dbReference>
<keyword evidence="6" id="KW-0539">Nucleus</keyword>
<reference evidence="8 9" key="1">
    <citation type="journal article" date="2011" name="G3 (Bethesda)">
        <title>Genome evolution in the Eremothecium clade of the Saccharomyces complex revealed by comparative genomics.</title>
        <authorList>
            <person name="Wendland J."/>
            <person name="Walther A."/>
        </authorList>
    </citation>
    <scope>NUCLEOTIDE SEQUENCE [LARGE SCALE GENOMIC DNA]</scope>
    <source>
        <strain evidence="9">CBS 270.75 / DBVPG 7215 / KCTC 17166 / NRRL Y-17582</strain>
    </source>
</reference>
<evidence type="ECO:0000256" key="4">
    <source>
        <dbReference type="ARBA" id="ARBA00023125"/>
    </source>
</evidence>
<dbReference type="GO" id="GO:0008270">
    <property type="term" value="F:zinc ion binding"/>
    <property type="evidence" value="ECO:0007669"/>
    <property type="project" value="InterPro"/>
</dbReference>
<evidence type="ECO:0000256" key="2">
    <source>
        <dbReference type="ARBA" id="ARBA00022833"/>
    </source>
</evidence>
<dbReference type="SMART" id="SM00066">
    <property type="entry name" value="GAL4"/>
    <property type="match status" value="1"/>
</dbReference>
<keyword evidence="1" id="KW-0479">Metal-binding</keyword>
<dbReference type="PANTHER" id="PTHR31069">
    <property type="entry name" value="OLEATE-ACTIVATED TRANSCRIPTION FACTOR 1-RELATED"/>
    <property type="match status" value="1"/>
</dbReference>
<dbReference type="eggNOG" id="ENOG502QW20">
    <property type="taxonomic scope" value="Eukaryota"/>
</dbReference>
<dbReference type="InParanoid" id="I6NCM5"/>
<dbReference type="Proteomes" id="UP000006790">
    <property type="component" value="Chromosome 5"/>
</dbReference>
<dbReference type="InterPro" id="IPR036864">
    <property type="entry name" value="Zn2-C6_fun-type_DNA-bd_sf"/>
</dbReference>
<dbReference type="CDD" id="cd00067">
    <property type="entry name" value="GAL4"/>
    <property type="match status" value="1"/>
</dbReference>
<dbReference type="RefSeq" id="XP_003646634.1">
    <property type="nucleotide sequence ID" value="XM_003646586.1"/>
</dbReference>
<dbReference type="KEGG" id="erc:Ecym_5015"/>